<comment type="caution">
    <text evidence="1">The sequence shown here is derived from an EMBL/GenBank/DDBJ whole genome shotgun (WGS) entry which is preliminary data.</text>
</comment>
<organism evidence="1 2">
    <name type="scientific">Rhizophagus irregularis (strain DAOM 197198w)</name>
    <name type="common">Glomus intraradices</name>
    <dbReference type="NCBI Taxonomy" id="1432141"/>
    <lineage>
        <taxon>Eukaryota</taxon>
        <taxon>Fungi</taxon>
        <taxon>Fungi incertae sedis</taxon>
        <taxon>Mucoromycota</taxon>
        <taxon>Glomeromycotina</taxon>
        <taxon>Glomeromycetes</taxon>
        <taxon>Glomerales</taxon>
        <taxon>Glomeraceae</taxon>
        <taxon>Rhizophagus</taxon>
    </lineage>
</organism>
<dbReference type="HOGENOM" id="CLU_2265195_0_0_1"/>
<evidence type="ECO:0000313" key="1">
    <source>
        <dbReference type="EMBL" id="EXX63833.1"/>
    </source>
</evidence>
<gene>
    <name evidence="1" type="ORF">RirG_148600</name>
</gene>
<accession>A0A015MAG4</accession>
<reference evidence="1 2" key="1">
    <citation type="submission" date="2014-02" db="EMBL/GenBank/DDBJ databases">
        <title>Single nucleus genome sequencing reveals high similarity among nuclei of an endomycorrhizal fungus.</title>
        <authorList>
            <person name="Lin K."/>
            <person name="Geurts R."/>
            <person name="Zhang Z."/>
            <person name="Limpens E."/>
            <person name="Saunders D.G."/>
            <person name="Mu D."/>
            <person name="Pang E."/>
            <person name="Cao H."/>
            <person name="Cha H."/>
            <person name="Lin T."/>
            <person name="Zhou Q."/>
            <person name="Shang Y."/>
            <person name="Li Y."/>
            <person name="Ivanov S."/>
            <person name="Sharma T."/>
            <person name="Velzen R.V."/>
            <person name="Ruijter N.D."/>
            <person name="Aanen D.K."/>
            <person name="Win J."/>
            <person name="Kamoun S."/>
            <person name="Bisseling T."/>
            <person name="Huang S."/>
        </authorList>
    </citation>
    <scope>NUCLEOTIDE SEQUENCE [LARGE SCALE GENOMIC DNA]</scope>
    <source>
        <strain evidence="2">DAOM197198w</strain>
    </source>
</reference>
<name>A0A015MAG4_RHIIW</name>
<dbReference type="EMBL" id="JEMT01023757">
    <property type="protein sequence ID" value="EXX63833.1"/>
    <property type="molecule type" value="Genomic_DNA"/>
</dbReference>
<keyword evidence="2" id="KW-1185">Reference proteome</keyword>
<evidence type="ECO:0000313" key="2">
    <source>
        <dbReference type="Proteomes" id="UP000022910"/>
    </source>
</evidence>
<sequence>MATRRTYTHAVSEIIKFRRKFMLFALLDFNKVLGNPGEKICKPRCHFIANAQHNRKNIYIPKISSPRYWRIAHYFFRMFVIEYEFLSEGRVNGAGAAPQPHVT</sequence>
<dbReference type="AlphaFoldDB" id="A0A015MAG4"/>
<proteinExistence type="predicted"/>
<protein>
    <submittedName>
        <fullName evidence="1">Uncharacterized protein</fullName>
    </submittedName>
</protein>
<dbReference type="Proteomes" id="UP000022910">
    <property type="component" value="Unassembled WGS sequence"/>
</dbReference>